<evidence type="ECO:0000313" key="2">
    <source>
        <dbReference type="Proteomes" id="UP000282977"/>
    </source>
</evidence>
<dbReference type="RefSeq" id="WP_127689008.1">
    <property type="nucleotide sequence ID" value="NZ_RZUL01000001.1"/>
</dbReference>
<protein>
    <recommendedName>
        <fullName evidence="3">Nucleotidyltransferase domain-containing protein</fullName>
    </recommendedName>
</protein>
<sequence length="100" mass="11045">MTESVAVYGFGSFFNGKARPHDIDLLLVHRSTDSESCKFAIDCKAQIKSELPAADVVMLSQAEAESLDFLERAKAIKLDNVSAATMEADVRELANRLLRR</sequence>
<dbReference type="Proteomes" id="UP000282977">
    <property type="component" value="Unassembled WGS sequence"/>
</dbReference>
<proteinExistence type="predicted"/>
<gene>
    <name evidence="1" type="ORF">ENE74_02250</name>
</gene>
<accession>A0A437JC66</accession>
<name>A0A437JC66_9SPHN</name>
<organism evidence="1 2">
    <name type="scientific">Sphingobium algorifonticola</name>
    <dbReference type="NCBI Taxonomy" id="2008318"/>
    <lineage>
        <taxon>Bacteria</taxon>
        <taxon>Pseudomonadati</taxon>
        <taxon>Pseudomonadota</taxon>
        <taxon>Alphaproteobacteria</taxon>
        <taxon>Sphingomonadales</taxon>
        <taxon>Sphingomonadaceae</taxon>
        <taxon>Sphingobium</taxon>
    </lineage>
</organism>
<evidence type="ECO:0008006" key="3">
    <source>
        <dbReference type="Google" id="ProtNLM"/>
    </source>
</evidence>
<reference evidence="1 2" key="1">
    <citation type="submission" date="2019-01" db="EMBL/GenBank/DDBJ databases">
        <authorList>
            <person name="Chen W.-M."/>
        </authorList>
    </citation>
    <scope>NUCLEOTIDE SEQUENCE [LARGE SCALE GENOMIC DNA]</scope>
    <source>
        <strain evidence="1 2">TLA-22</strain>
    </source>
</reference>
<dbReference type="EMBL" id="RZUL01000001">
    <property type="protein sequence ID" value="RVT43471.1"/>
    <property type="molecule type" value="Genomic_DNA"/>
</dbReference>
<keyword evidence="2" id="KW-1185">Reference proteome</keyword>
<dbReference type="InterPro" id="IPR043519">
    <property type="entry name" value="NT_sf"/>
</dbReference>
<dbReference type="OrthoDB" id="7595921at2"/>
<dbReference type="AlphaFoldDB" id="A0A437JC66"/>
<comment type="caution">
    <text evidence="1">The sequence shown here is derived from an EMBL/GenBank/DDBJ whole genome shotgun (WGS) entry which is preliminary data.</text>
</comment>
<evidence type="ECO:0000313" key="1">
    <source>
        <dbReference type="EMBL" id="RVT43471.1"/>
    </source>
</evidence>
<dbReference type="SUPFAM" id="SSF81301">
    <property type="entry name" value="Nucleotidyltransferase"/>
    <property type="match status" value="1"/>
</dbReference>